<protein>
    <recommendedName>
        <fullName evidence="1">DUF6973 domain-containing protein</fullName>
    </recommendedName>
</protein>
<dbReference type="InterPro" id="IPR054246">
    <property type="entry name" value="DUF6973"/>
</dbReference>
<name>A0ABP7XBE5_9FLAO</name>
<dbReference type="EMBL" id="BAABCW010000002">
    <property type="protein sequence ID" value="GAA4110357.1"/>
    <property type="molecule type" value="Genomic_DNA"/>
</dbReference>
<evidence type="ECO:0000313" key="2">
    <source>
        <dbReference type="EMBL" id="GAA4110357.1"/>
    </source>
</evidence>
<sequence>MNIWKTVQQLSLRQLVELSILLLQKPLYILPTLKATRSTLKTCNRLYNKKHNANGRSNAFRHALWTLLICRYIFTVSRNEEKSVFWAKKITDLHEKLAPNAPLDMAMDLHNNSVGLFYFRRSRDHLEEEIIAFIQQKAQQAIKISSVDGLEEHKETLVYISEI</sequence>
<comment type="caution">
    <text evidence="2">The sequence shown here is derived from an EMBL/GenBank/DDBJ whole genome shotgun (WGS) entry which is preliminary data.</text>
</comment>
<organism evidence="2 3">
    <name type="scientific">Aquimarina addita</name>
    <dbReference type="NCBI Taxonomy" id="870485"/>
    <lineage>
        <taxon>Bacteria</taxon>
        <taxon>Pseudomonadati</taxon>
        <taxon>Bacteroidota</taxon>
        <taxon>Flavobacteriia</taxon>
        <taxon>Flavobacteriales</taxon>
        <taxon>Flavobacteriaceae</taxon>
        <taxon>Aquimarina</taxon>
    </lineage>
</organism>
<dbReference type="Pfam" id="PF22322">
    <property type="entry name" value="DUF6973"/>
    <property type="match status" value="1"/>
</dbReference>
<keyword evidence="3" id="KW-1185">Reference proteome</keyword>
<evidence type="ECO:0000313" key="3">
    <source>
        <dbReference type="Proteomes" id="UP001500459"/>
    </source>
</evidence>
<accession>A0ABP7XBE5</accession>
<dbReference type="Proteomes" id="UP001500459">
    <property type="component" value="Unassembled WGS sequence"/>
</dbReference>
<gene>
    <name evidence="2" type="ORF">GCM10022393_07360</name>
</gene>
<feature type="domain" description="DUF6973" evidence="1">
    <location>
        <begin position="20"/>
        <end position="141"/>
    </location>
</feature>
<dbReference type="RefSeq" id="WP_344924880.1">
    <property type="nucleotide sequence ID" value="NZ_BAABCW010000002.1"/>
</dbReference>
<proteinExistence type="predicted"/>
<evidence type="ECO:0000259" key="1">
    <source>
        <dbReference type="Pfam" id="PF22322"/>
    </source>
</evidence>
<reference evidence="3" key="1">
    <citation type="journal article" date="2019" name="Int. J. Syst. Evol. Microbiol.">
        <title>The Global Catalogue of Microorganisms (GCM) 10K type strain sequencing project: providing services to taxonomists for standard genome sequencing and annotation.</title>
        <authorList>
            <consortium name="The Broad Institute Genomics Platform"/>
            <consortium name="The Broad Institute Genome Sequencing Center for Infectious Disease"/>
            <person name="Wu L."/>
            <person name="Ma J."/>
        </authorList>
    </citation>
    <scope>NUCLEOTIDE SEQUENCE [LARGE SCALE GENOMIC DNA]</scope>
    <source>
        <strain evidence="3">JCM 17106</strain>
    </source>
</reference>